<dbReference type="CDD" id="cd06587">
    <property type="entry name" value="VOC"/>
    <property type="match status" value="1"/>
</dbReference>
<evidence type="ECO:0000259" key="1">
    <source>
        <dbReference type="PROSITE" id="PS51819"/>
    </source>
</evidence>
<dbReference type="AlphaFoldDB" id="A0A919BBU3"/>
<dbReference type="RefSeq" id="WP_150235311.1">
    <property type="nucleotide sequence ID" value="NZ_BNBE01000001.1"/>
</dbReference>
<sequence>MFGKLTVTKIFCTDLDAMVAFYRDRLGLAVREEYPGHTVVFDTGHGGELIVSKGDKPVHIAFTEADIPAAHAALKDLGATEIVPHKTGERFELTDPEGNHLIFVNA</sequence>
<dbReference type="InterPro" id="IPR037523">
    <property type="entry name" value="VOC_core"/>
</dbReference>
<reference evidence="2" key="2">
    <citation type="submission" date="2020-09" db="EMBL/GenBank/DDBJ databases">
        <authorList>
            <person name="Sun Q."/>
            <person name="Ohkuma M."/>
        </authorList>
    </citation>
    <scope>NUCLEOTIDE SEQUENCE</scope>
    <source>
        <strain evidence="2">JCM 4122</strain>
    </source>
</reference>
<accession>A0A919BBU3</accession>
<protein>
    <recommendedName>
        <fullName evidence="1">VOC domain-containing protein</fullName>
    </recommendedName>
</protein>
<evidence type="ECO:0000313" key="2">
    <source>
        <dbReference type="EMBL" id="GHF78500.1"/>
    </source>
</evidence>
<dbReference type="Proteomes" id="UP000632849">
    <property type="component" value="Unassembled WGS sequence"/>
</dbReference>
<evidence type="ECO:0000313" key="3">
    <source>
        <dbReference type="Proteomes" id="UP000632849"/>
    </source>
</evidence>
<dbReference type="Pfam" id="PF18029">
    <property type="entry name" value="Glyoxalase_6"/>
    <property type="match status" value="1"/>
</dbReference>
<feature type="domain" description="VOC" evidence="1">
    <location>
        <begin position="3"/>
        <end position="106"/>
    </location>
</feature>
<keyword evidence="3" id="KW-1185">Reference proteome</keyword>
<gene>
    <name evidence="2" type="ORF">GCM10017667_02370</name>
</gene>
<dbReference type="GeneID" id="95663248"/>
<dbReference type="InterPro" id="IPR041581">
    <property type="entry name" value="Glyoxalase_6"/>
</dbReference>
<dbReference type="Gene3D" id="3.10.180.10">
    <property type="entry name" value="2,3-Dihydroxybiphenyl 1,2-Dioxygenase, domain 1"/>
    <property type="match status" value="1"/>
</dbReference>
<dbReference type="InterPro" id="IPR029068">
    <property type="entry name" value="Glyas_Bleomycin-R_OHBP_Dase"/>
</dbReference>
<comment type="caution">
    <text evidence="2">The sequence shown here is derived from an EMBL/GenBank/DDBJ whole genome shotgun (WGS) entry which is preliminary data.</text>
</comment>
<dbReference type="EMBL" id="BNBE01000001">
    <property type="protein sequence ID" value="GHF78500.1"/>
    <property type="molecule type" value="Genomic_DNA"/>
</dbReference>
<proteinExistence type="predicted"/>
<reference evidence="2" key="1">
    <citation type="journal article" date="2014" name="Int. J. Syst. Evol. Microbiol.">
        <title>Complete genome sequence of Corynebacterium casei LMG S-19264T (=DSM 44701T), isolated from a smear-ripened cheese.</title>
        <authorList>
            <consortium name="US DOE Joint Genome Institute (JGI-PGF)"/>
            <person name="Walter F."/>
            <person name="Albersmeier A."/>
            <person name="Kalinowski J."/>
            <person name="Ruckert C."/>
        </authorList>
    </citation>
    <scope>NUCLEOTIDE SEQUENCE</scope>
    <source>
        <strain evidence="2">JCM 4122</strain>
    </source>
</reference>
<name>A0A919BBU3_STRFL</name>
<dbReference type="PROSITE" id="PS51819">
    <property type="entry name" value="VOC"/>
    <property type="match status" value="1"/>
</dbReference>
<organism evidence="2 3">
    <name type="scientific">Streptomyces filamentosus</name>
    <name type="common">Streptomyces roseosporus</name>
    <dbReference type="NCBI Taxonomy" id="67294"/>
    <lineage>
        <taxon>Bacteria</taxon>
        <taxon>Bacillati</taxon>
        <taxon>Actinomycetota</taxon>
        <taxon>Actinomycetes</taxon>
        <taxon>Kitasatosporales</taxon>
        <taxon>Streptomycetaceae</taxon>
        <taxon>Streptomyces</taxon>
    </lineage>
</organism>
<dbReference type="SUPFAM" id="SSF54593">
    <property type="entry name" value="Glyoxalase/Bleomycin resistance protein/Dihydroxybiphenyl dioxygenase"/>
    <property type="match status" value="1"/>
</dbReference>